<comment type="similarity">
    <text evidence="2">Belongs to the MCH family.</text>
</comment>
<comment type="subcellular location">
    <subcellularLocation>
        <location evidence="1">Cytoplasm</location>
    </subcellularLocation>
</comment>
<dbReference type="GO" id="GO:0005737">
    <property type="term" value="C:cytoplasm"/>
    <property type="evidence" value="ECO:0007669"/>
    <property type="project" value="UniProtKB-SubCell"/>
</dbReference>
<reference evidence="10" key="1">
    <citation type="submission" date="2018-05" db="EMBL/GenBank/DDBJ databases">
        <authorList>
            <person name="Lanie J.A."/>
            <person name="Ng W.-L."/>
            <person name="Kazmierczak K.M."/>
            <person name="Andrzejewski T.M."/>
            <person name="Davidsen T.M."/>
            <person name="Wayne K.J."/>
            <person name="Tettelin H."/>
            <person name="Glass J.I."/>
            <person name="Rusch D."/>
            <person name="Podicherti R."/>
            <person name="Tsui H.-C.T."/>
            <person name="Winkler M.E."/>
        </authorList>
    </citation>
    <scope>NUCLEOTIDE SEQUENCE</scope>
</reference>
<comment type="catalytic activity">
    <reaction evidence="9">
        <text>5,10-methenyl-5,6,7,8-tetrahydromethanopterin + H2O = N(5)-formyl-5,6,7,8-tetrahydromethanopterin + H(+)</text>
        <dbReference type="Rhea" id="RHEA:19053"/>
        <dbReference type="ChEBI" id="CHEBI:15377"/>
        <dbReference type="ChEBI" id="CHEBI:15378"/>
        <dbReference type="ChEBI" id="CHEBI:58018"/>
        <dbReference type="ChEBI" id="CHEBI:58337"/>
        <dbReference type="EC" id="3.5.4.27"/>
    </reaction>
</comment>
<gene>
    <name evidence="10" type="ORF">METZ01_LOCUS424434</name>
</gene>
<name>A0A382XL56_9ZZZZ</name>
<evidence type="ECO:0000256" key="8">
    <source>
        <dbReference type="ARBA" id="ARBA00030468"/>
    </source>
</evidence>
<dbReference type="GO" id="GO:0006730">
    <property type="term" value="P:one-carbon metabolic process"/>
    <property type="evidence" value="ECO:0007669"/>
    <property type="project" value="UniProtKB-KW"/>
</dbReference>
<organism evidence="10">
    <name type="scientific">marine metagenome</name>
    <dbReference type="NCBI Taxonomy" id="408172"/>
    <lineage>
        <taxon>unclassified sequences</taxon>
        <taxon>metagenomes</taxon>
        <taxon>ecological metagenomes</taxon>
    </lineage>
</organism>
<feature type="non-terminal residue" evidence="10">
    <location>
        <position position="112"/>
    </location>
</feature>
<keyword evidence="6" id="KW-0554">One-carbon metabolism</keyword>
<evidence type="ECO:0000256" key="9">
    <source>
        <dbReference type="ARBA" id="ARBA00048684"/>
    </source>
</evidence>
<evidence type="ECO:0000256" key="1">
    <source>
        <dbReference type="ARBA" id="ARBA00004496"/>
    </source>
</evidence>
<protein>
    <recommendedName>
        <fullName evidence="4">Methenyltetrahydromethanopterin cyclohydrolase</fullName>
        <ecNumber evidence="3">3.5.4.27</ecNumber>
    </recommendedName>
    <alternativeName>
        <fullName evidence="8">Methenyl-H4MPT cyclohydrolase</fullName>
    </alternativeName>
</protein>
<evidence type="ECO:0000256" key="3">
    <source>
        <dbReference type="ARBA" id="ARBA00012765"/>
    </source>
</evidence>
<dbReference type="GO" id="GO:0018759">
    <property type="term" value="F:methenyltetrahydromethanopterin cyclohydrolase activity"/>
    <property type="evidence" value="ECO:0007669"/>
    <property type="project" value="UniProtKB-EC"/>
</dbReference>
<dbReference type="SUPFAM" id="SSF56199">
    <property type="entry name" value="Methenyltetrahydromethanopterin cyclohydrolase"/>
    <property type="match status" value="1"/>
</dbReference>
<dbReference type="AlphaFoldDB" id="A0A382XL56"/>
<keyword evidence="7" id="KW-0378">Hydrolase</keyword>
<sequence>VSQHLNPSLNKLTVPLVENLIANAKSLRLAVSNLDDGVCVIDAGINTKGGIEAGRLIAEICMGGLGTVKLRASTNFRHWSWHIDVYSSNPVLACLASQYAGWSLNYGKGKQA</sequence>
<dbReference type="Gene3D" id="3.30.1030.10">
    <property type="entry name" value="Methenyltetrahydromethanopterin Cyclohydrolase, Chain A, domain 2"/>
    <property type="match status" value="1"/>
</dbReference>
<evidence type="ECO:0000313" key="10">
    <source>
        <dbReference type="EMBL" id="SVD71580.1"/>
    </source>
</evidence>
<dbReference type="InterPro" id="IPR003209">
    <property type="entry name" value="METHMP_CycHdrlase"/>
</dbReference>
<dbReference type="Pfam" id="PF02289">
    <property type="entry name" value="MCH"/>
    <property type="match status" value="1"/>
</dbReference>
<evidence type="ECO:0000256" key="2">
    <source>
        <dbReference type="ARBA" id="ARBA00006902"/>
    </source>
</evidence>
<evidence type="ECO:0000256" key="7">
    <source>
        <dbReference type="ARBA" id="ARBA00022801"/>
    </source>
</evidence>
<dbReference type="EC" id="3.5.4.27" evidence="3"/>
<accession>A0A382XL56</accession>
<evidence type="ECO:0000256" key="5">
    <source>
        <dbReference type="ARBA" id="ARBA00022490"/>
    </source>
</evidence>
<proteinExistence type="inferred from homology"/>
<evidence type="ECO:0000256" key="6">
    <source>
        <dbReference type="ARBA" id="ARBA00022563"/>
    </source>
</evidence>
<evidence type="ECO:0000256" key="4">
    <source>
        <dbReference type="ARBA" id="ARBA00020597"/>
    </source>
</evidence>
<dbReference type="EMBL" id="UINC01168515">
    <property type="protein sequence ID" value="SVD71580.1"/>
    <property type="molecule type" value="Genomic_DNA"/>
</dbReference>
<feature type="non-terminal residue" evidence="10">
    <location>
        <position position="1"/>
    </location>
</feature>
<keyword evidence="5" id="KW-0963">Cytoplasm</keyword>